<organism evidence="1 2">
    <name type="scientific">Actinoalloteichus hymeniacidonis</name>
    <dbReference type="NCBI Taxonomy" id="340345"/>
    <lineage>
        <taxon>Bacteria</taxon>
        <taxon>Bacillati</taxon>
        <taxon>Actinomycetota</taxon>
        <taxon>Actinomycetes</taxon>
        <taxon>Pseudonocardiales</taxon>
        <taxon>Pseudonocardiaceae</taxon>
        <taxon>Actinoalloteichus</taxon>
    </lineage>
</organism>
<keyword evidence="2" id="KW-1185">Reference proteome</keyword>
<dbReference type="AlphaFoldDB" id="A0AAC9N0Y8"/>
<evidence type="ECO:0000313" key="2">
    <source>
        <dbReference type="Proteomes" id="UP000095210"/>
    </source>
</evidence>
<accession>A0AAC9N0Y8</accession>
<proteinExistence type="predicted"/>
<evidence type="ECO:0000313" key="1">
    <source>
        <dbReference type="EMBL" id="AOS66104.1"/>
    </source>
</evidence>
<sequence length="58" mass="6128">MTMYAGIAMTALALGSVLLTVATGTLRIEQDGSDQDRDQITLAEDGPFDAVNPLRMTA</sequence>
<dbReference type="KEGG" id="ahm:TL08_26680"/>
<dbReference type="Proteomes" id="UP000095210">
    <property type="component" value="Chromosome"/>
</dbReference>
<reference evidence="2" key="1">
    <citation type="submission" date="2016-03" db="EMBL/GenBank/DDBJ databases">
        <title>Complete genome sequence of the type strain Actinoalloteichus hymeniacidonis DSM 45092.</title>
        <authorList>
            <person name="Schaffert L."/>
            <person name="Albersmeier A."/>
            <person name="Winkler A."/>
            <person name="Kalinowski J."/>
            <person name="Zotchev S."/>
            <person name="Ruckert C."/>
        </authorList>
    </citation>
    <scope>NUCLEOTIDE SEQUENCE [LARGE SCALE GENOMIC DNA]</scope>
    <source>
        <strain evidence="2">HPA177(T) (DSM 45092(T))</strain>
    </source>
</reference>
<name>A0AAC9N0Y8_9PSEU</name>
<gene>
    <name evidence="1" type="ORF">TL08_26680</name>
</gene>
<dbReference type="EMBL" id="CP014859">
    <property type="protein sequence ID" value="AOS66104.1"/>
    <property type="molecule type" value="Genomic_DNA"/>
</dbReference>
<evidence type="ECO:0008006" key="3">
    <source>
        <dbReference type="Google" id="ProtNLM"/>
    </source>
</evidence>
<protein>
    <recommendedName>
        <fullName evidence="3">DUF2613 family protein</fullName>
    </recommendedName>
</protein>